<dbReference type="Proteomes" id="UP001524460">
    <property type="component" value="Unassembled WGS sequence"/>
</dbReference>
<evidence type="ECO:0008006" key="4">
    <source>
        <dbReference type="Google" id="ProtNLM"/>
    </source>
</evidence>
<evidence type="ECO:0000256" key="1">
    <source>
        <dbReference type="SAM" id="Phobius"/>
    </source>
</evidence>
<accession>A0ABT1N947</accession>
<organism evidence="2 3">
    <name type="scientific">Photobacterium pectinilyticum</name>
    <dbReference type="NCBI Taxonomy" id="2906793"/>
    <lineage>
        <taxon>Bacteria</taxon>
        <taxon>Pseudomonadati</taxon>
        <taxon>Pseudomonadota</taxon>
        <taxon>Gammaproteobacteria</taxon>
        <taxon>Vibrionales</taxon>
        <taxon>Vibrionaceae</taxon>
        <taxon>Photobacterium</taxon>
    </lineage>
</organism>
<keyword evidence="1" id="KW-1133">Transmembrane helix</keyword>
<comment type="caution">
    <text evidence="2">The sequence shown here is derived from an EMBL/GenBank/DDBJ whole genome shotgun (WGS) entry which is preliminary data.</text>
</comment>
<dbReference type="RefSeq" id="WP_255045373.1">
    <property type="nucleotide sequence ID" value="NZ_JANEYT010000130.1"/>
</dbReference>
<name>A0ABT1N947_9GAMM</name>
<reference evidence="2 3" key="1">
    <citation type="submission" date="2022-07" db="EMBL/GenBank/DDBJ databases">
        <title>Photobacterium pectinilyticum sp. nov., a marine bacterium isolated from surface seawater of Qingdao offshore.</title>
        <authorList>
            <person name="Wang X."/>
        </authorList>
    </citation>
    <scope>NUCLEOTIDE SEQUENCE [LARGE SCALE GENOMIC DNA]</scope>
    <source>
        <strain evidence="2 3">ZSDE20</strain>
    </source>
</reference>
<evidence type="ECO:0000313" key="2">
    <source>
        <dbReference type="EMBL" id="MCQ1061261.1"/>
    </source>
</evidence>
<keyword evidence="1" id="KW-0812">Transmembrane</keyword>
<keyword evidence="3" id="KW-1185">Reference proteome</keyword>
<sequence length="78" mass="8462">MAVCIDKTVDGFLYVTETKPETCTTYVLQAADEYNLSHVTVSPSDIGLVFTWSFGAVVVIGYLGGYVIGIAKKLIRLV</sequence>
<gene>
    <name evidence="2" type="ORF">NHN17_24830</name>
</gene>
<keyword evidence="1" id="KW-0472">Membrane</keyword>
<proteinExistence type="predicted"/>
<feature type="transmembrane region" description="Helical" evidence="1">
    <location>
        <begin position="46"/>
        <end position="68"/>
    </location>
</feature>
<evidence type="ECO:0000313" key="3">
    <source>
        <dbReference type="Proteomes" id="UP001524460"/>
    </source>
</evidence>
<protein>
    <recommendedName>
        <fullName evidence="4">Single-stranded DNA-binding protein</fullName>
    </recommendedName>
</protein>
<dbReference type="EMBL" id="JANEYT010000130">
    <property type="protein sequence ID" value="MCQ1061261.1"/>
    <property type="molecule type" value="Genomic_DNA"/>
</dbReference>